<dbReference type="PRINTS" id="PR00205">
    <property type="entry name" value="CADHERIN"/>
</dbReference>
<evidence type="ECO:0000256" key="4">
    <source>
        <dbReference type="ARBA" id="ARBA00022837"/>
    </source>
</evidence>
<dbReference type="PROSITE" id="PS50268">
    <property type="entry name" value="CADHERIN_2"/>
    <property type="match status" value="4"/>
</dbReference>
<evidence type="ECO:0000313" key="13">
    <source>
        <dbReference type="EMBL" id="NWU29664.1"/>
    </source>
</evidence>
<dbReference type="FunFam" id="2.60.40.60:FF:000129">
    <property type="entry name" value="protocadherin alpha-C2 isoform X1"/>
    <property type="match status" value="1"/>
</dbReference>
<dbReference type="PROSITE" id="PS00232">
    <property type="entry name" value="CADHERIN_1"/>
    <property type="match status" value="2"/>
</dbReference>
<dbReference type="InterPro" id="IPR002126">
    <property type="entry name" value="Cadherin-like_dom"/>
</dbReference>
<dbReference type="FunFam" id="2.60.40.60:FF:000233">
    <property type="entry name" value="Protocadherin gamma-A3 isoform 1"/>
    <property type="match status" value="1"/>
</dbReference>
<feature type="non-terminal residue" evidence="13">
    <location>
        <position position="552"/>
    </location>
</feature>
<keyword evidence="2 11" id="KW-0812">Transmembrane</keyword>
<dbReference type="InterPro" id="IPR020894">
    <property type="entry name" value="Cadherin_CS"/>
</dbReference>
<organism evidence="13 14">
    <name type="scientific">Platysteira castanea</name>
    <dbReference type="NCBI Taxonomy" id="1160851"/>
    <lineage>
        <taxon>Eukaryota</taxon>
        <taxon>Metazoa</taxon>
        <taxon>Chordata</taxon>
        <taxon>Craniata</taxon>
        <taxon>Vertebrata</taxon>
        <taxon>Euteleostomi</taxon>
        <taxon>Archelosauria</taxon>
        <taxon>Archosauria</taxon>
        <taxon>Dinosauria</taxon>
        <taxon>Saurischia</taxon>
        <taxon>Theropoda</taxon>
        <taxon>Coelurosauria</taxon>
        <taxon>Aves</taxon>
        <taxon>Neognathae</taxon>
        <taxon>Neoaves</taxon>
        <taxon>Telluraves</taxon>
        <taxon>Australaves</taxon>
        <taxon>Passeriformes</taxon>
        <taxon>Corvoidea</taxon>
        <taxon>Platysteiridae</taxon>
        <taxon>Platysteira</taxon>
    </lineage>
</organism>
<dbReference type="GO" id="GO:0005509">
    <property type="term" value="F:calcium ion binding"/>
    <property type="evidence" value="ECO:0007669"/>
    <property type="project" value="UniProtKB-UniRule"/>
</dbReference>
<feature type="non-terminal residue" evidence="13">
    <location>
        <position position="1"/>
    </location>
</feature>
<evidence type="ECO:0000259" key="12">
    <source>
        <dbReference type="PROSITE" id="PS50268"/>
    </source>
</evidence>
<keyword evidence="14" id="KW-1185">Reference proteome</keyword>
<keyword evidence="3" id="KW-0677">Repeat</keyword>
<keyword evidence="7 11" id="KW-0472">Membrane</keyword>
<evidence type="ECO:0000256" key="7">
    <source>
        <dbReference type="ARBA" id="ARBA00023136"/>
    </source>
</evidence>
<comment type="subcellular location">
    <subcellularLocation>
        <location evidence="1">Membrane</location>
        <topology evidence="1">Single-pass membrane protein</topology>
    </subcellularLocation>
</comment>
<dbReference type="GO" id="GO:0007156">
    <property type="term" value="P:homophilic cell adhesion via plasma membrane adhesion molecules"/>
    <property type="evidence" value="ECO:0007669"/>
    <property type="project" value="InterPro"/>
</dbReference>
<keyword evidence="5" id="KW-0130">Cell adhesion</keyword>
<dbReference type="PANTHER" id="PTHR24028:SF133">
    <property type="entry name" value="PROTOCADHERIN ALPHA-4"/>
    <property type="match status" value="1"/>
</dbReference>
<evidence type="ECO:0000256" key="6">
    <source>
        <dbReference type="ARBA" id="ARBA00022989"/>
    </source>
</evidence>
<evidence type="ECO:0000256" key="1">
    <source>
        <dbReference type="ARBA" id="ARBA00004167"/>
    </source>
</evidence>
<dbReference type="Pfam" id="PF00028">
    <property type="entry name" value="Cadherin"/>
    <property type="match status" value="3"/>
</dbReference>
<evidence type="ECO:0000313" key="14">
    <source>
        <dbReference type="Proteomes" id="UP000584415"/>
    </source>
</evidence>
<feature type="domain" description="Cadherin" evidence="12">
    <location>
        <begin position="333"/>
        <end position="433"/>
    </location>
</feature>
<reference evidence="13 14" key="1">
    <citation type="submission" date="2019-09" db="EMBL/GenBank/DDBJ databases">
        <title>Bird 10,000 Genomes (B10K) Project - Family phase.</title>
        <authorList>
            <person name="Zhang G."/>
        </authorList>
    </citation>
    <scope>NUCLEOTIDE SEQUENCE [LARGE SCALE GENOMIC DNA]</scope>
    <source>
        <strain evidence="13">B10K-DU-001-71</strain>
        <tissue evidence="13">Muscle</tissue>
    </source>
</reference>
<keyword evidence="6 11" id="KW-1133">Transmembrane helix</keyword>
<dbReference type="FunFam" id="2.60.40.60:FF:000002">
    <property type="entry name" value="Protocadherin alpha 2"/>
    <property type="match status" value="1"/>
</dbReference>
<feature type="transmembrane region" description="Helical" evidence="11">
    <location>
        <begin position="453"/>
        <end position="475"/>
    </location>
</feature>
<feature type="domain" description="Cadherin" evidence="12">
    <location>
        <begin position="99"/>
        <end position="203"/>
    </location>
</feature>
<evidence type="ECO:0000256" key="2">
    <source>
        <dbReference type="ARBA" id="ARBA00022692"/>
    </source>
</evidence>
<proteinExistence type="predicted"/>
<dbReference type="CDD" id="cd11304">
    <property type="entry name" value="Cadherin_repeat"/>
    <property type="match status" value="4"/>
</dbReference>
<feature type="region of interest" description="Disordered" evidence="10">
    <location>
        <begin position="527"/>
        <end position="552"/>
    </location>
</feature>
<evidence type="ECO:0000256" key="11">
    <source>
        <dbReference type="SAM" id="Phobius"/>
    </source>
</evidence>
<evidence type="ECO:0000256" key="9">
    <source>
        <dbReference type="PROSITE-ProRule" id="PRU00043"/>
    </source>
</evidence>
<evidence type="ECO:0000256" key="8">
    <source>
        <dbReference type="ARBA" id="ARBA00023180"/>
    </source>
</evidence>
<protein>
    <submittedName>
        <fullName evidence="13">PCDAA protein</fullName>
    </submittedName>
</protein>
<name>A0A7K5VM45_9CORV</name>
<dbReference type="Gene3D" id="2.60.40.60">
    <property type="entry name" value="Cadherins"/>
    <property type="match status" value="5"/>
</dbReference>
<accession>A0A7K5VM45</accession>
<dbReference type="InterPro" id="IPR015919">
    <property type="entry name" value="Cadherin-like_sf"/>
</dbReference>
<keyword evidence="4 9" id="KW-0106">Calcium</keyword>
<comment type="caution">
    <text evidence="13">The sequence shown here is derived from an EMBL/GenBank/DDBJ whole genome shotgun (WGS) entry which is preliminary data.</text>
</comment>
<dbReference type="SUPFAM" id="SSF49313">
    <property type="entry name" value="Cadherin-like"/>
    <property type="match status" value="4"/>
</dbReference>
<keyword evidence="8" id="KW-0325">Glycoprotein</keyword>
<evidence type="ECO:0000256" key="3">
    <source>
        <dbReference type="ARBA" id="ARBA00022737"/>
    </source>
</evidence>
<dbReference type="GO" id="GO:0005886">
    <property type="term" value="C:plasma membrane"/>
    <property type="evidence" value="ECO:0007669"/>
    <property type="project" value="InterPro"/>
</dbReference>
<evidence type="ECO:0000256" key="10">
    <source>
        <dbReference type="SAM" id="MobiDB-lite"/>
    </source>
</evidence>
<feature type="domain" description="Cadherin" evidence="12">
    <location>
        <begin position="1"/>
        <end position="98"/>
    </location>
</feature>
<dbReference type="AlphaFoldDB" id="A0A7K5VM45"/>
<gene>
    <name evidence="13" type="primary">Pcdha10</name>
    <name evidence="13" type="ORF">DYACAS_R13416</name>
</gene>
<dbReference type="PANTHER" id="PTHR24028">
    <property type="entry name" value="CADHERIN-87A"/>
    <property type="match status" value="1"/>
</dbReference>
<dbReference type="Proteomes" id="UP000584415">
    <property type="component" value="Unassembled WGS sequence"/>
</dbReference>
<dbReference type="EMBL" id="VYXC01010498">
    <property type="protein sequence ID" value="NWU29664.1"/>
    <property type="molecule type" value="Genomic_DNA"/>
</dbReference>
<dbReference type="SMART" id="SM00112">
    <property type="entry name" value="CA"/>
    <property type="match status" value="4"/>
</dbReference>
<sequence length="552" mass="57447">ESAEVGTLVTRVNATDADEGLNSEVTYTVTNFIPPSGRDMISINPNTGEIHLTAALDFEEVNVFDFRIEARDRGTPPLSGHSKLVLEVLDVNDNAPEVWVTSLSVPVPEDAAVGTVVALLSVSDRDSGANGRVRCWVWPASPFGVEARLAGSYSLVLREALDRERVSEYEVEVRAEDGGAPALLGRLGVRVAVSDVNDNAPAFLQAVYTVLARENNAAGAELARLWARDPDEAGNGRVSYSVWEGGVGGGWRPASSYVSFEVRAVDAGEPPLCGNATVQLFVLDENDNAPALLPPAGSLPEAGGVAGEASLSSSSSVSESGSGTLWAWAAWGAPAGQVVAKIRAVDADSGYNAWLRYELWEPRGKGPFRVGLYSGEVSTARALDEADGPRQRLLIVVRDHGEPARSATATLSVSLLEAAEAALAAAAGSSPSSSRSALGVELGPGAASAATNVWLVVAICAVSSLFLLAVVLYGASRWAPRAAVLSGPGPTTLVCASEVGSWSYSQRHSRSLCVADGAGKSDLMVFSPNFPPPPPGPAAKDAQPEQPALLDT</sequence>
<feature type="domain" description="Cadherin" evidence="12">
    <location>
        <begin position="204"/>
        <end position="292"/>
    </location>
</feature>
<evidence type="ECO:0000256" key="5">
    <source>
        <dbReference type="ARBA" id="ARBA00022889"/>
    </source>
</evidence>
<dbReference type="InterPro" id="IPR050174">
    <property type="entry name" value="Protocadherin/Cadherin-CA"/>
</dbReference>